<keyword evidence="4" id="KW-1185">Reference proteome</keyword>
<evidence type="ECO:0000256" key="1">
    <source>
        <dbReference type="SAM" id="MobiDB-lite"/>
    </source>
</evidence>
<evidence type="ECO:0000313" key="3">
    <source>
        <dbReference type="EMBL" id="RYB90903.1"/>
    </source>
</evidence>
<dbReference type="Proteomes" id="UP000291838">
    <property type="component" value="Unassembled WGS sequence"/>
</dbReference>
<accession>A0A4Q2RU17</accession>
<keyword evidence="2" id="KW-0472">Membrane</keyword>
<name>A0A4Q2RU17_9ACTN</name>
<feature type="transmembrane region" description="Helical" evidence="2">
    <location>
        <begin position="42"/>
        <end position="66"/>
    </location>
</feature>
<keyword evidence="2" id="KW-1133">Transmembrane helix</keyword>
<dbReference type="EMBL" id="SDWS01000004">
    <property type="protein sequence ID" value="RYB90903.1"/>
    <property type="molecule type" value="Genomic_DNA"/>
</dbReference>
<feature type="region of interest" description="Disordered" evidence="1">
    <location>
        <begin position="1"/>
        <end position="27"/>
    </location>
</feature>
<proteinExistence type="predicted"/>
<evidence type="ECO:0000313" key="4">
    <source>
        <dbReference type="Proteomes" id="UP000291838"/>
    </source>
</evidence>
<protein>
    <submittedName>
        <fullName evidence="3">Uncharacterized protein</fullName>
    </submittedName>
</protein>
<reference evidence="3 4" key="1">
    <citation type="submission" date="2019-01" db="EMBL/GenBank/DDBJ databases">
        <title>Novel species of Nocardioides.</title>
        <authorList>
            <person name="Liu Q."/>
            <person name="Xin Y.-H."/>
        </authorList>
    </citation>
    <scope>NUCLEOTIDE SEQUENCE [LARGE SCALE GENOMIC DNA]</scope>
    <source>
        <strain evidence="3 4">HLT3-15</strain>
    </source>
</reference>
<dbReference type="RefSeq" id="WP_129475683.1">
    <property type="nucleotide sequence ID" value="NZ_SDWS01000004.1"/>
</dbReference>
<evidence type="ECO:0000256" key="2">
    <source>
        <dbReference type="SAM" id="Phobius"/>
    </source>
</evidence>
<organism evidence="3 4">
    <name type="scientific">Nocardioides glacieisoli</name>
    <dbReference type="NCBI Taxonomy" id="1168730"/>
    <lineage>
        <taxon>Bacteria</taxon>
        <taxon>Bacillati</taxon>
        <taxon>Actinomycetota</taxon>
        <taxon>Actinomycetes</taxon>
        <taxon>Propionibacteriales</taxon>
        <taxon>Nocardioidaceae</taxon>
        <taxon>Nocardioides</taxon>
    </lineage>
</organism>
<dbReference type="AlphaFoldDB" id="A0A4Q2RU17"/>
<sequence length="121" mass="13068">MSSSTPQESRPAKRRSHLLDPNAPRPVYDPDAERKLIHVQQWVMSTLAVITFLHLAAGFILGAWALDDPGPGAVIGLNVLAGIVGVISIAAARAIHHRRILSWWLLLGALITPLGLWLTGS</sequence>
<gene>
    <name evidence="3" type="ORF">EUA06_11615</name>
</gene>
<feature type="transmembrane region" description="Helical" evidence="2">
    <location>
        <begin position="72"/>
        <end position="91"/>
    </location>
</feature>
<dbReference type="OrthoDB" id="3788664at2"/>
<comment type="caution">
    <text evidence="3">The sequence shown here is derived from an EMBL/GenBank/DDBJ whole genome shotgun (WGS) entry which is preliminary data.</text>
</comment>
<keyword evidence="2" id="KW-0812">Transmembrane</keyword>
<feature type="transmembrane region" description="Helical" evidence="2">
    <location>
        <begin position="103"/>
        <end position="120"/>
    </location>
</feature>